<accession>A0A653D7W6</accession>
<gene>
    <name evidence="1" type="ORF">CALMAC_LOCUS15176</name>
</gene>
<evidence type="ECO:0000313" key="1">
    <source>
        <dbReference type="EMBL" id="VEN56218.1"/>
    </source>
</evidence>
<proteinExistence type="predicted"/>
<organism evidence="1 2">
    <name type="scientific">Callosobruchus maculatus</name>
    <name type="common">Southern cowpea weevil</name>
    <name type="synonym">Pulse bruchid</name>
    <dbReference type="NCBI Taxonomy" id="64391"/>
    <lineage>
        <taxon>Eukaryota</taxon>
        <taxon>Metazoa</taxon>
        <taxon>Ecdysozoa</taxon>
        <taxon>Arthropoda</taxon>
        <taxon>Hexapoda</taxon>
        <taxon>Insecta</taxon>
        <taxon>Pterygota</taxon>
        <taxon>Neoptera</taxon>
        <taxon>Endopterygota</taxon>
        <taxon>Coleoptera</taxon>
        <taxon>Polyphaga</taxon>
        <taxon>Cucujiformia</taxon>
        <taxon>Chrysomeloidea</taxon>
        <taxon>Chrysomelidae</taxon>
        <taxon>Bruchinae</taxon>
        <taxon>Bruchini</taxon>
        <taxon>Callosobruchus</taxon>
    </lineage>
</organism>
<name>A0A653D7W6_CALMS</name>
<keyword evidence="2" id="KW-1185">Reference proteome</keyword>
<protein>
    <submittedName>
        <fullName evidence="1">Uncharacterized protein</fullName>
    </submittedName>
</protein>
<feature type="non-terminal residue" evidence="1">
    <location>
        <position position="79"/>
    </location>
</feature>
<dbReference type="AlphaFoldDB" id="A0A653D7W6"/>
<sequence>MEGRHDSMTYDTKSKTLRNAHASHLLSIVDVYGYVMDIQIDPDFIHHGQRNSISEIDIAWIYIGYLCGYGRSMDLMYIQ</sequence>
<dbReference type="OrthoDB" id="10331530at2759"/>
<evidence type="ECO:0000313" key="2">
    <source>
        <dbReference type="Proteomes" id="UP000410492"/>
    </source>
</evidence>
<dbReference type="EMBL" id="CAACVG010010628">
    <property type="protein sequence ID" value="VEN56218.1"/>
    <property type="molecule type" value="Genomic_DNA"/>
</dbReference>
<reference evidence="1 2" key="1">
    <citation type="submission" date="2019-01" db="EMBL/GenBank/DDBJ databases">
        <authorList>
            <person name="Sayadi A."/>
        </authorList>
    </citation>
    <scope>NUCLEOTIDE SEQUENCE [LARGE SCALE GENOMIC DNA]</scope>
</reference>
<dbReference type="Proteomes" id="UP000410492">
    <property type="component" value="Unassembled WGS sequence"/>
</dbReference>